<dbReference type="InterPro" id="IPR000719">
    <property type="entry name" value="Prot_kinase_dom"/>
</dbReference>
<dbReference type="EMBL" id="SNRW01006084">
    <property type="protein sequence ID" value="KAA6383765.1"/>
    <property type="molecule type" value="Genomic_DNA"/>
</dbReference>
<name>A0A5J4VMU8_9EUKA</name>
<organism evidence="7 8">
    <name type="scientific">Streblomastix strix</name>
    <dbReference type="NCBI Taxonomy" id="222440"/>
    <lineage>
        <taxon>Eukaryota</taxon>
        <taxon>Metamonada</taxon>
        <taxon>Preaxostyla</taxon>
        <taxon>Oxymonadida</taxon>
        <taxon>Streblomastigidae</taxon>
        <taxon>Streblomastix</taxon>
    </lineage>
</organism>
<keyword evidence="2 4" id="KW-0547">Nucleotide-binding</keyword>
<dbReference type="OrthoDB" id="8693905at2759"/>
<dbReference type="InterPro" id="IPR050629">
    <property type="entry name" value="STE20/SPS1-PAK"/>
</dbReference>
<evidence type="ECO:0000256" key="3">
    <source>
        <dbReference type="ARBA" id="ARBA00022840"/>
    </source>
</evidence>
<dbReference type="PROSITE" id="PS50011">
    <property type="entry name" value="PROTEIN_KINASE_DOM"/>
    <property type="match status" value="1"/>
</dbReference>
<accession>A0A5J4VMU8</accession>
<dbReference type="Pfam" id="PF00069">
    <property type="entry name" value="Pkinase"/>
    <property type="match status" value="1"/>
</dbReference>
<dbReference type="PANTHER" id="PTHR48012">
    <property type="entry name" value="STERILE20-LIKE KINASE, ISOFORM B-RELATED"/>
    <property type="match status" value="1"/>
</dbReference>
<feature type="non-terminal residue" evidence="7">
    <location>
        <position position="403"/>
    </location>
</feature>
<dbReference type="InterPro" id="IPR017441">
    <property type="entry name" value="Protein_kinase_ATP_BS"/>
</dbReference>
<proteinExistence type="predicted"/>
<dbReference type="GO" id="GO:0005737">
    <property type="term" value="C:cytoplasm"/>
    <property type="evidence" value="ECO:0007669"/>
    <property type="project" value="TreeGrafter"/>
</dbReference>
<sequence length="403" mass="46559">MSTAEGSQEEDRYIISYSLDLLQKIFDPLMNVGCSFIPELSELKKEIFEQMEYYRNNNFHFIMSNIYNPGNPKTIFELQETLGQGAFGTVYKALKKDTNELCAIKVMIFEDQDEVVEIEKEIIMLRSTGEHSVHFIGAWQQDQTCIWIVMELCEFGSITNTYELTKHGLNEEQLSYVLHRVLEGLVYLHGSKKIHRDIKASNILVKSNGDIRIGDFGVSATLKRTLDKRNTMIGSPYWMAPEVISNEPYDKKADIWSLGITTIEMVEGKPPLHEQRPYRALFLIIQNEPPTLKQANNYSSELNDFLTKCLQKNPEQRQDASQLLTHPFIIKHQLLNHEVMKQFLEEVASAKLKMKEDKEVFAAKLAEKRGMGISFLTSFLKPSEKEKEEDKYDNSDNNEQHQQ</sequence>
<evidence type="ECO:0000256" key="5">
    <source>
        <dbReference type="SAM" id="MobiDB-lite"/>
    </source>
</evidence>
<dbReference type="GO" id="GO:0004674">
    <property type="term" value="F:protein serine/threonine kinase activity"/>
    <property type="evidence" value="ECO:0007669"/>
    <property type="project" value="UniProtKB-EC"/>
</dbReference>
<evidence type="ECO:0000313" key="8">
    <source>
        <dbReference type="Proteomes" id="UP000324800"/>
    </source>
</evidence>
<reference evidence="7 8" key="1">
    <citation type="submission" date="2019-03" db="EMBL/GenBank/DDBJ databases">
        <title>Single cell metagenomics reveals metabolic interactions within the superorganism composed of flagellate Streblomastix strix and complex community of Bacteroidetes bacteria on its surface.</title>
        <authorList>
            <person name="Treitli S.C."/>
            <person name="Kolisko M."/>
            <person name="Husnik F."/>
            <person name="Keeling P."/>
            <person name="Hampl V."/>
        </authorList>
    </citation>
    <scope>NUCLEOTIDE SEQUENCE [LARGE SCALE GENOMIC DNA]</scope>
    <source>
        <strain evidence="7">ST1C</strain>
    </source>
</reference>
<dbReference type="GO" id="GO:0005524">
    <property type="term" value="F:ATP binding"/>
    <property type="evidence" value="ECO:0007669"/>
    <property type="project" value="UniProtKB-UniRule"/>
</dbReference>
<evidence type="ECO:0000313" key="7">
    <source>
        <dbReference type="EMBL" id="KAA6383765.1"/>
    </source>
</evidence>
<dbReference type="FunFam" id="1.10.510.10:FF:000421">
    <property type="entry name" value="Serine/threonine-protein kinase PAK 6"/>
    <property type="match status" value="1"/>
</dbReference>
<evidence type="ECO:0000256" key="4">
    <source>
        <dbReference type="PROSITE-ProRule" id="PRU10141"/>
    </source>
</evidence>
<keyword evidence="7" id="KW-0808">Transferase</keyword>
<feature type="binding site" evidence="4">
    <location>
        <position position="105"/>
    </location>
    <ligand>
        <name>ATP</name>
        <dbReference type="ChEBI" id="CHEBI:30616"/>
    </ligand>
</feature>
<dbReference type="SUPFAM" id="SSF56112">
    <property type="entry name" value="Protein kinase-like (PK-like)"/>
    <property type="match status" value="1"/>
</dbReference>
<dbReference type="Gene3D" id="1.10.510.10">
    <property type="entry name" value="Transferase(Phosphotransferase) domain 1"/>
    <property type="match status" value="1"/>
</dbReference>
<dbReference type="SMART" id="SM00220">
    <property type="entry name" value="S_TKc"/>
    <property type="match status" value="1"/>
</dbReference>
<evidence type="ECO:0000259" key="6">
    <source>
        <dbReference type="PROSITE" id="PS50011"/>
    </source>
</evidence>
<dbReference type="InterPro" id="IPR011009">
    <property type="entry name" value="Kinase-like_dom_sf"/>
</dbReference>
<dbReference type="PANTHER" id="PTHR48012:SF2">
    <property type="entry name" value="STERILE20-LIKE KINASE, ISOFORM B"/>
    <property type="match status" value="1"/>
</dbReference>
<evidence type="ECO:0000256" key="2">
    <source>
        <dbReference type="ARBA" id="ARBA00022741"/>
    </source>
</evidence>
<keyword evidence="7" id="KW-0418">Kinase</keyword>
<dbReference type="PROSITE" id="PS00107">
    <property type="entry name" value="PROTEIN_KINASE_ATP"/>
    <property type="match status" value="1"/>
</dbReference>
<dbReference type="Proteomes" id="UP000324800">
    <property type="component" value="Unassembled WGS sequence"/>
</dbReference>
<dbReference type="AlphaFoldDB" id="A0A5J4VMU8"/>
<keyword evidence="3 4" id="KW-0067">ATP-binding</keyword>
<feature type="domain" description="Protein kinase" evidence="6">
    <location>
        <begin position="76"/>
        <end position="329"/>
    </location>
</feature>
<evidence type="ECO:0000256" key="1">
    <source>
        <dbReference type="ARBA" id="ARBA00012513"/>
    </source>
</evidence>
<comment type="caution">
    <text evidence="7">The sequence shown here is derived from an EMBL/GenBank/DDBJ whole genome shotgun (WGS) entry which is preliminary data.</text>
</comment>
<dbReference type="EC" id="2.7.11.1" evidence="1"/>
<protein>
    <recommendedName>
        <fullName evidence="1">non-specific serine/threonine protein kinase</fullName>
        <ecNumber evidence="1">2.7.11.1</ecNumber>
    </recommendedName>
</protein>
<gene>
    <name evidence="7" type="ORF">EZS28_020708</name>
</gene>
<feature type="region of interest" description="Disordered" evidence="5">
    <location>
        <begin position="382"/>
        <end position="403"/>
    </location>
</feature>